<dbReference type="InterPro" id="IPR016135">
    <property type="entry name" value="UBQ-conjugating_enzyme/RWD"/>
</dbReference>
<feature type="domain" description="UBC core" evidence="2">
    <location>
        <begin position="1"/>
        <end position="146"/>
    </location>
</feature>
<keyword evidence="1" id="KW-0833">Ubl conjugation pathway</keyword>
<dbReference type="SUPFAM" id="SSF54495">
    <property type="entry name" value="UBC-like"/>
    <property type="match status" value="2"/>
</dbReference>
<accession>Q0CEM7</accession>
<gene>
    <name evidence="3" type="ORF">ATEG_07857</name>
</gene>
<dbReference type="InterPro" id="IPR000608">
    <property type="entry name" value="UBC"/>
</dbReference>
<dbReference type="SMART" id="SM00212">
    <property type="entry name" value="UBCc"/>
    <property type="match status" value="1"/>
</dbReference>
<dbReference type="Pfam" id="PF00179">
    <property type="entry name" value="UQ_con"/>
    <property type="match status" value="2"/>
</dbReference>
<name>Q0CEM7_ASPTN</name>
<dbReference type="VEuPathDB" id="FungiDB:ATEG_07857"/>
<proteinExistence type="predicted"/>
<dbReference type="Gene3D" id="3.10.110.10">
    <property type="entry name" value="Ubiquitin Conjugating Enzyme"/>
    <property type="match status" value="2"/>
</dbReference>
<dbReference type="EMBL" id="CH476604">
    <property type="protein sequence ID" value="EAU32119.1"/>
    <property type="molecule type" value="Genomic_DNA"/>
</dbReference>
<dbReference type="InterPro" id="IPR050113">
    <property type="entry name" value="Ub_conjugating_enzyme"/>
</dbReference>
<evidence type="ECO:0000313" key="3">
    <source>
        <dbReference type="EMBL" id="EAU32119.1"/>
    </source>
</evidence>
<sequence>MIVGPPETPYQFAFFEVGSFKFGIGKPDVLYGSSSNFVAVNLIRGFQDYPAKPPTVQALTTNRGRCRFNPNIYASGRVCFTWQSHPGEQWSSAQGLESTLLSIQSLMSNNPYKNEPGYESTRSETDNQNMKDYVEKIQHESLRIAVIQPMETSLGISSASGWALYPNDDENEVPPRGNTESTCESFIDLRKRRFLWYYESYMQTIDAEEPKNPPKRRFKKMPFEHSANSMDGHFDYPELRRRLIAIKEKIISETEEWPAEGLAARDQELGIAVNLRHQYEQISQDLKDQKNFGISLELANDNAFLWELTYFGRPMSHLDGGVFKFKIYLSPRFPDEQPRVFMDQPIFHVRVSKAGVLCYMPQRVDAMRNHVDAIVAAIDEESPPYDPRTNVNPEASKLFWGTPEDRKKYYRSLRRSIEKTWE</sequence>
<dbReference type="GeneID" id="4322812"/>
<dbReference type="AlphaFoldDB" id="Q0CEM7"/>
<protein>
    <recommendedName>
        <fullName evidence="2">UBC core domain-containing protein</fullName>
    </recommendedName>
</protein>
<evidence type="ECO:0000259" key="2">
    <source>
        <dbReference type="PROSITE" id="PS50127"/>
    </source>
</evidence>
<dbReference type="CDD" id="cd00195">
    <property type="entry name" value="UBCc_UEV"/>
    <property type="match status" value="1"/>
</dbReference>
<evidence type="ECO:0000256" key="1">
    <source>
        <dbReference type="ARBA" id="ARBA00022786"/>
    </source>
</evidence>
<dbReference type="eggNOG" id="KOG0419">
    <property type="taxonomic scope" value="Eukaryota"/>
</dbReference>
<feature type="domain" description="UBC core" evidence="2">
    <location>
        <begin position="270"/>
        <end position="422"/>
    </location>
</feature>
<dbReference type="Proteomes" id="UP000007963">
    <property type="component" value="Unassembled WGS sequence"/>
</dbReference>
<organism evidence="3 4">
    <name type="scientific">Aspergillus terreus (strain NIH 2624 / FGSC A1156)</name>
    <dbReference type="NCBI Taxonomy" id="341663"/>
    <lineage>
        <taxon>Eukaryota</taxon>
        <taxon>Fungi</taxon>
        <taxon>Dikarya</taxon>
        <taxon>Ascomycota</taxon>
        <taxon>Pezizomycotina</taxon>
        <taxon>Eurotiomycetes</taxon>
        <taxon>Eurotiomycetidae</taxon>
        <taxon>Eurotiales</taxon>
        <taxon>Aspergillaceae</taxon>
        <taxon>Aspergillus</taxon>
        <taxon>Aspergillus subgen. Circumdati</taxon>
    </lineage>
</organism>
<dbReference type="PANTHER" id="PTHR24067">
    <property type="entry name" value="UBIQUITIN-CONJUGATING ENZYME E2"/>
    <property type="match status" value="1"/>
</dbReference>
<dbReference type="STRING" id="341663.Q0CEM7"/>
<dbReference type="OMA" id="SKLFWGS"/>
<evidence type="ECO:0000313" key="4">
    <source>
        <dbReference type="Proteomes" id="UP000007963"/>
    </source>
</evidence>
<dbReference type="OrthoDB" id="1926878at2759"/>
<dbReference type="RefSeq" id="XP_001216478.1">
    <property type="nucleotide sequence ID" value="XM_001216478.1"/>
</dbReference>
<dbReference type="HOGENOM" id="CLU_037142_0_0_1"/>
<reference evidence="4" key="1">
    <citation type="submission" date="2005-09" db="EMBL/GenBank/DDBJ databases">
        <title>Annotation of the Aspergillus terreus NIH2624 genome.</title>
        <authorList>
            <person name="Birren B.W."/>
            <person name="Lander E.S."/>
            <person name="Galagan J.E."/>
            <person name="Nusbaum C."/>
            <person name="Devon K."/>
            <person name="Henn M."/>
            <person name="Ma L.-J."/>
            <person name="Jaffe D.B."/>
            <person name="Butler J."/>
            <person name="Alvarez P."/>
            <person name="Gnerre S."/>
            <person name="Grabherr M."/>
            <person name="Kleber M."/>
            <person name="Mauceli E.W."/>
            <person name="Brockman W."/>
            <person name="Rounsley S."/>
            <person name="Young S.K."/>
            <person name="LaButti K."/>
            <person name="Pushparaj V."/>
            <person name="DeCaprio D."/>
            <person name="Crawford M."/>
            <person name="Koehrsen M."/>
            <person name="Engels R."/>
            <person name="Montgomery P."/>
            <person name="Pearson M."/>
            <person name="Howarth C."/>
            <person name="Larson L."/>
            <person name="Luoma S."/>
            <person name="White J."/>
            <person name="Alvarado L."/>
            <person name="Kodira C.D."/>
            <person name="Zeng Q."/>
            <person name="Oleary S."/>
            <person name="Yandava C."/>
            <person name="Denning D.W."/>
            <person name="Nierman W.C."/>
            <person name="Milne T."/>
            <person name="Madden K."/>
        </authorList>
    </citation>
    <scope>NUCLEOTIDE SEQUENCE [LARGE SCALE GENOMIC DNA]</scope>
    <source>
        <strain evidence="4">NIH 2624 / FGSC A1156</strain>
    </source>
</reference>
<dbReference type="eggNOG" id="KOG0895">
    <property type="taxonomic scope" value="Eukaryota"/>
</dbReference>
<dbReference type="PROSITE" id="PS50127">
    <property type="entry name" value="UBC_2"/>
    <property type="match status" value="2"/>
</dbReference>